<dbReference type="CDD" id="cd18548">
    <property type="entry name" value="ABC_6TM_Tm287_like"/>
    <property type="match status" value="1"/>
</dbReference>
<keyword evidence="6 12" id="KW-0067">ATP-binding</keyword>
<dbReference type="Gene3D" id="1.20.1560.10">
    <property type="entry name" value="ABC transporter type 1, transmembrane domain"/>
    <property type="match status" value="1"/>
</dbReference>
<dbReference type="InterPro" id="IPR036640">
    <property type="entry name" value="ABC1_TM_sf"/>
</dbReference>
<keyword evidence="5" id="KW-0547">Nucleotide-binding</keyword>
<sequence length="576" mass="64023">MFKLAKKRLSSLAVLGAALFMIIQVFCDLQLPTITSDMINKGVATGNTDYIWHSGGLMLLLALIGVLAAAGNVFFAATQAQKLGSKLREELFSKVLHFGNFEMDQLGSSSLITRTTNDVLQIQNVMVMILRMMIQAPIMLVGAGIMAYISEKKLTLVFLISIPVLLLAIISIMYFAVPLFKSLQKRIDRINLVFREGLTGVRVIRAFCQDHFEQDRFKQANSSYTDTAIKAFSLVSLMFPLMILILNFTNIGIIWTGGNLIATNSMEVGNLVSFMTYAAMILFSFMMLSMIFVFIPRAQAAAVRINEVLDTDFSIIDVSAPKKFPKKKVHTLEFKQVDFRYENAEKKVLQNVNFRLTSGQTLAILGGTGSGKSTLVNLLPRLYDIESGVILFDGNDISKSRQSDLRKIISFVQQRAVLFKGTIRSNLYFGKPDASDEEMWHALEVAQAKDFVKELPEGLDAGVEQNGANFSGGQRQRLAIARALIKPADVYIFDDSFSALDFKTDAKLRQALKADPHTSESIVIIVAQRIATVTQADLILVLDEGRVVGLGNHQQLKAGNETYREIMHSQLKEEEI</sequence>
<dbReference type="PROSITE" id="PS50893">
    <property type="entry name" value="ABC_TRANSPORTER_2"/>
    <property type="match status" value="1"/>
</dbReference>
<dbReference type="AlphaFoldDB" id="A0A0R1MMB5"/>
<evidence type="ECO:0000256" key="1">
    <source>
        <dbReference type="ARBA" id="ARBA00004651"/>
    </source>
</evidence>
<evidence type="ECO:0000256" key="4">
    <source>
        <dbReference type="ARBA" id="ARBA00022692"/>
    </source>
</evidence>
<dbReference type="GO" id="GO:0015421">
    <property type="term" value="F:ABC-type oligopeptide transporter activity"/>
    <property type="evidence" value="ECO:0007669"/>
    <property type="project" value="TreeGrafter"/>
</dbReference>
<dbReference type="PANTHER" id="PTHR43394">
    <property type="entry name" value="ATP-DEPENDENT PERMEASE MDL1, MITOCHONDRIAL"/>
    <property type="match status" value="1"/>
</dbReference>
<proteinExistence type="predicted"/>
<keyword evidence="7 9" id="KW-1133">Transmembrane helix</keyword>
<evidence type="ECO:0000256" key="8">
    <source>
        <dbReference type="ARBA" id="ARBA00023136"/>
    </source>
</evidence>
<dbReference type="Gene3D" id="3.40.50.300">
    <property type="entry name" value="P-loop containing nucleotide triphosphate hydrolases"/>
    <property type="match status" value="1"/>
</dbReference>
<dbReference type="Proteomes" id="UP000051686">
    <property type="component" value="Unassembled WGS sequence"/>
</dbReference>
<evidence type="ECO:0000256" key="7">
    <source>
        <dbReference type="ARBA" id="ARBA00022989"/>
    </source>
</evidence>
<evidence type="ECO:0000313" key="13">
    <source>
        <dbReference type="Proteomes" id="UP000051686"/>
    </source>
</evidence>
<comment type="caution">
    <text evidence="12">The sequence shown here is derived from an EMBL/GenBank/DDBJ whole genome shotgun (WGS) entry which is preliminary data.</text>
</comment>
<evidence type="ECO:0000256" key="3">
    <source>
        <dbReference type="ARBA" id="ARBA00022475"/>
    </source>
</evidence>
<reference evidence="12 13" key="1">
    <citation type="journal article" date="2015" name="Genome Announc.">
        <title>Expanding the biotechnology potential of lactobacilli through comparative genomics of 213 strains and associated genera.</title>
        <authorList>
            <person name="Sun Z."/>
            <person name="Harris H.M."/>
            <person name="McCann A."/>
            <person name="Guo C."/>
            <person name="Argimon S."/>
            <person name="Zhang W."/>
            <person name="Yang X."/>
            <person name="Jeffery I.B."/>
            <person name="Cooney J.C."/>
            <person name="Kagawa T.F."/>
            <person name="Liu W."/>
            <person name="Song Y."/>
            <person name="Salvetti E."/>
            <person name="Wrobel A."/>
            <person name="Rasinkangas P."/>
            <person name="Parkhill J."/>
            <person name="Rea M.C."/>
            <person name="O'Sullivan O."/>
            <person name="Ritari J."/>
            <person name="Douillard F.P."/>
            <person name="Paul Ross R."/>
            <person name="Yang R."/>
            <person name="Briner A.E."/>
            <person name="Felis G.E."/>
            <person name="de Vos W.M."/>
            <person name="Barrangou R."/>
            <person name="Klaenhammer T.R."/>
            <person name="Caufield P.W."/>
            <person name="Cui Y."/>
            <person name="Zhang H."/>
            <person name="O'Toole P.W."/>
        </authorList>
    </citation>
    <scope>NUCLEOTIDE SEQUENCE [LARGE SCALE GENOMIC DNA]</scope>
    <source>
        <strain evidence="12 13">DSM 19972</strain>
    </source>
</reference>
<dbReference type="Pfam" id="PF00005">
    <property type="entry name" value="ABC_tran"/>
    <property type="match status" value="1"/>
</dbReference>
<dbReference type="InterPro" id="IPR017871">
    <property type="entry name" value="ABC_transporter-like_CS"/>
</dbReference>
<keyword evidence="8 9" id="KW-0472">Membrane</keyword>
<keyword evidence="13" id="KW-1185">Reference proteome</keyword>
<dbReference type="SUPFAM" id="SSF90123">
    <property type="entry name" value="ABC transporter transmembrane region"/>
    <property type="match status" value="1"/>
</dbReference>
<dbReference type="PANTHER" id="PTHR43394:SF1">
    <property type="entry name" value="ATP-BINDING CASSETTE SUB-FAMILY B MEMBER 10, MITOCHONDRIAL"/>
    <property type="match status" value="1"/>
</dbReference>
<dbReference type="Pfam" id="PF00664">
    <property type="entry name" value="ABC_membrane"/>
    <property type="match status" value="1"/>
</dbReference>
<evidence type="ECO:0000259" key="11">
    <source>
        <dbReference type="PROSITE" id="PS50929"/>
    </source>
</evidence>
<organism evidence="12 13">
    <name type="scientific">Liquorilactobacillus oeni DSM 19972</name>
    <dbReference type="NCBI Taxonomy" id="1423777"/>
    <lineage>
        <taxon>Bacteria</taxon>
        <taxon>Bacillati</taxon>
        <taxon>Bacillota</taxon>
        <taxon>Bacilli</taxon>
        <taxon>Lactobacillales</taxon>
        <taxon>Lactobacillaceae</taxon>
        <taxon>Liquorilactobacillus</taxon>
    </lineage>
</organism>
<evidence type="ECO:0000256" key="5">
    <source>
        <dbReference type="ARBA" id="ARBA00022741"/>
    </source>
</evidence>
<evidence type="ECO:0000256" key="6">
    <source>
        <dbReference type="ARBA" id="ARBA00022840"/>
    </source>
</evidence>
<dbReference type="InterPro" id="IPR011527">
    <property type="entry name" value="ABC1_TM_dom"/>
</dbReference>
<keyword evidence="2" id="KW-0813">Transport</keyword>
<dbReference type="GO" id="GO:0005524">
    <property type="term" value="F:ATP binding"/>
    <property type="evidence" value="ECO:0007669"/>
    <property type="project" value="UniProtKB-KW"/>
</dbReference>
<evidence type="ECO:0000259" key="10">
    <source>
        <dbReference type="PROSITE" id="PS50893"/>
    </source>
</evidence>
<dbReference type="OrthoDB" id="9770415at2"/>
<dbReference type="EMBL" id="AZEH01000020">
    <property type="protein sequence ID" value="KRL05739.1"/>
    <property type="molecule type" value="Genomic_DNA"/>
</dbReference>
<dbReference type="FunFam" id="3.40.50.300:FF:000854">
    <property type="entry name" value="Multidrug ABC transporter ATP-binding protein"/>
    <property type="match status" value="1"/>
</dbReference>
<feature type="transmembrane region" description="Helical" evidence="9">
    <location>
        <begin position="129"/>
        <end position="150"/>
    </location>
</feature>
<gene>
    <name evidence="12" type="ORF">FD46_GL000490</name>
</gene>
<dbReference type="InterPro" id="IPR027417">
    <property type="entry name" value="P-loop_NTPase"/>
</dbReference>
<protein>
    <submittedName>
        <fullName evidence="12">Multidrug ABC transporter permease ATP-binding protein</fullName>
    </submittedName>
</protein>
<dbReference type="GO" id="GO:0005886">
    <property type="term" value="C:plasma membrane"/>
    <property type="evidence" value="ECO:0007669"/>
    <property type="project" value="UniProtKB-SubCell"/>
</dbReference>
<feature type="transmembrane region" description="Helical" evidence="9">
    <location>
        <begin position="274"/>
        <end position="295"/>
    </location>
</feature>
<dbReference type="STRING" id="1423777.FD46_GL000490"/>
<feature type="domain" description="ABC transporter" evidence="10">
    <location>
        <begin position="332"/>
        <end position="569"/>
    </location>
</feature>
<keyword evidence="4 9" id="KW-0812">Transmembrane</keyword>
<dbReference type="RefSeq" id="WP_057895475.1">
    <property type="nucleotide sequence ID" value="NZ_AZEH01000020.1"/>
</dbReference>
<feature type="transmembrane region" description="Helical" evidence="9">
    <location>
        <begin position="156"/>
        <end position="180"/>
    </location>
</feature>
<evidence type="ECO:0000256" key="9">
    <source>
        <dbReference type="SAM" id="Phobius"/>
    </source>
</evidence>
<keyword evidence="3" id="KW-1003">Cell membrane</keyword>
<dbReference type="PROSITE" id="PS00211">
    <property type="entry name" value="ABC_TRANSPORTER_1"/>
    <property type="match status" value="1"/>
</dbReference>
<dbReference type="SUPFAM" id="SSF52540">
    <property type="entry name" value="P-loop containing nucleoside triphosphate hydrolases"/>
    <property type="match status" value="1"/>
</dbReference>
<dbReference type="InterPro" id="IPR003439">
    <property type="entry name" value="ABC_transporter-like_ATP-bd"/>
</dbReference>
<dbReference type="PROSITE" id="PS50929">
    <property type="entry name" value="ABC_TM1F"/>
    <property type="match status" value="1"/>
</dbReference>
<feature type="transmembrane region" description="Helical" evidence="9">
    <location>
        <begin position="231"/>
        <end position="254"/>
    </location>
</feature>
<comment type="subcellular location">
    <subcellularLocation>
        <location evidence="1">Cell membrane</location>
        <topology evidence="1">Multi-pass membrane protein</topology>
    </subcellularLocation>
</comment>
<feature type="transmembrane region" description="Helical" evidence="9">
    <location>
        <begin position="51"/>
        <end position="78"/>
    </location>
</feature>
<dbReference type="GO" id="GO:0016887">
    <property type="term" value="F:ATP hydrolysis activity"/>
    <property type="evidence" value="ECO:0007669"/>
    <property type="project" value="InterPro"/>
</dbReference>
<dbReference type="InterPro" id="IPR039421">
    <property type="entry name" value="Type_1_exporter"/>
</dbReference>
<evidence type="ECO:0000256" key="2">
    <source>
        <dbReference type="ARBA" id="ARBA00022448"/>
    </source>
</evidence>
<evidence type="ECO:0000313" key="12">
    <source>
        <dbReference type="EMBL" id="KRL05739.1"/>
    </source>
</evidence>
<dbReference type="SMART" id="SM00382">
    <property type="entry name" value="AAA"/>
    <property type="match status" value="1"/>
</dbReference>
<dbReference type="PATRIC" id="fig|1423777.3.peg.512"/>
<accession>A0A0R1MMB5</accession>
<feature type="domain" description="ABC transmembrane type-1" evidence="11">
    <location>
        <begin position="15"/>
        <end position="297"/>
    </location>
</feature>
<name>A0A0R1MMB5_9LACO</name>
<dbReference type="InterPro" id="IPR003593">
    <property type="entry name" value="AAA+_ATPase"/>
</dbReference>